<dbReference type="SUPFAM" id="SSF55073">
    <property type="entry name" value="Nucleotide cyclase"/>
    <property type="match status" value="1"/>
</dbReference>
<dbReference type="EMBL" id="JACIJB010000010">
    <property type="protein sequence ID" value="MBB5661363.1"/>
    <property type="molecule type" value="Genomic_DNA"/>
</dbReference>
<dbReference type="InterPro" id="IPR029787">
    <property type="entry name" value="Nucleotide_cyclase"/>
</dbReference>
<dbReference type="CDD" id="cd01949">
    <property type="entry name" value="GGDEF"/>
    <property type="match status" value="1"/>
</dbReference>
<gene>
    <name evidence="3" type="ORF">FHS65_002124</name>
</gene>
<dbReference type="Pfam" id="PF00990">
    <property type="entry name" value="GGDEF"/>
    <property type="match status" value="1"/>
</dbReference>
<dbReference type="GO" id="GO:0071111">
    <property type="term" value="F:cyclic-guanylate-specific phosphodiesterase activity"/>
    <property type="evidence" value="ECO:0007669"/>
    <property type="project" value="UniProtKB-EC"/>
</dbReference>
<dbReference type="PROSITE" id="PS50883">
    <property type="entry name" value="EAL"/>
    <property type="match status" value="1"/>
</dbReference>
<evidence type="ECO:0000313" key="4">
    <source>
        <dbReference type="Proteomes" id="UP000548978"/>
    </source>
</evidence>
<dbReference type="InterPro" id="IPR048820">
    <property type="entry name" value="PdeA-like_PAS"/>
</dbReference>
<proteinExistence type="predicted"/>
<dbReference type="Gene3D" id="3.30.450.310">
    <property type="match status" value="1"/>
</dbReference>
<evidence type="ECO:0000259" key="2">
    <source>
        <dbReference type="PROSITE" id="PS50887"/>
    </source>
</evidence>
<evidence type="ECO:0000259" key="1">
    <source>
        <dbReference type="PROSITE" id="PS50883"/>
    </source>
</evidence>
<dbReference type="EC" id="3.1.4.52" evidence="3"/>
<accession>A0A7W9A531</accession>
<reference evidence="3 4" key="1">
    <citation type="submission" date="2020-08" db="EMBL/GenBank/DDBJ databases">
        <title>Genomic Encyclopedia of Type Strains, Phase IV (KMG-IV): sequencing the most valuable type-strain genomes for metagenomic binning, comparative biology and taxonomic classification.</title>
        <authorList>
            <person name="Goeker M."/>
        </authorList>
    </citation>
    <scope>NUCLEOTIDE SEQUENCE [LARGE SCALE GENOMIC DNA]</scope>
    <source>
        <strain evidence="3 4">DSM 24448</strain>
    </source>
</reference>
<dbReference type="Proteomes" id="UP000548978">
    <property type="component" value="Unassembled WGS sequence"/>
</dbReference>
<dbReference type="Gene3D" id="3.20.20.450">
    <property type="entry name" value="EAL domain"/>
    <property type="match status" value="1"/>
</dbReference>
<feature type="domain" description="GGDEF" evidence="2">
    <location>
        <begin position="148"/>
        <end position="278"/>
    </location>
</feature>
<dbReference type="SMART" id="SM00267">
    <property type="entry name" value="GGDEF"/>
    <property type="match status" value="1"/>
</dbReference>
<organism evidence="3 4">
    <name type="scientific">Brevundimonas halotolerans</name>
    <dbReference type="NCBI Taxonomy" id="69670"/>
    <lineage>
        <taxon>Bacteria</taxon>
        <taxon>Pseudomonadati</taxon>
        <taxon>Pseudomonadota</taxon>
        <taxon>Alphaproteobacteria</taxon>
        <taxon>Caulobacterales</taxon>
        <taxon>Caulobacteraceae</taxon>
        <taxon>Brevundimonas</taxon>
    </lineage>
</organism>
<dbReference type="InterPro" id="IPR043128">
    <property type="entry name" value="Rev_trsase/Diguanyl_cyclase"/>
</dbReference>
<dbReference type="SMART" id="SM00052">
    <property type="entry name" value="EAL"/>
    <property type="match status" value="1"/>
</dbReference>
<dbReference type="PANTHER" id="PTHR33121">
    <property type="entry name" value="CYCLIC DI-GMP PHOSPHODIESTERASE PDEF"/>
    <property type="match status" value="1"/>
</dbReference>
<dbReference type="CDD" id="cd01948">
    <property type="entry name" value="EAL"/>
    <property type="match status" value="1"/>
</dbReference>
<dbReference type="PROSITE" id="PS50887">
    <property type="entry name" value="GGDEF"/>
    <property type="match status" value="1"/>
</dbReference>
<dbReference type="Gene3D" id="3.30.70.270">
    <property type="match status" value="1"/>
</dbReference>
<name>A0A7W9A531_9CAUL</name>
<dbReference type="NCBIfam" id="TIGR00254">
    <property type="entry name" value="GGDEF"/>
    <property type="match status" value="1"/>
</dbReference>
<protein>
    <submittedName>
        <fullName evidence="3">C-di-GMP-specific phosphodiesterase</fullName>
        <ecNumber evidence="3">3.1.4.52</ecNumber>
    </submittedName>
</protein>
<dbReference type="Pfam" id="PF00563">
    <property type="entry name" value="EAL"/>
    <property type="match status" value="1"/>
</dbReference>
<feature type="domain" description="EAL" evidence="1">
    <location>
        <begin position="287"/>
        <end position="543"/>
    </location>
</feature>
<keyword evidence="4" id="KW-1185">Reference proteome</keyword>
<dbReference type="InterPro" id="IPR050706">
    <property type="entry name" value="Cyclic-di-GMP_PDE-like"/>
</dbReference>
<evidence type="ECO:0000313" key="3">
    <source>
        <dbReference type="EMBL" id="MBB5661363.1"/>
    </source>
</evidence>
<dbReference type="InterPro" id="IPR000160">
    <property type="entry name" value="GGDEF_dom"/>
</dbReference>
<keyword evidence="3" id="KW-0378">Hydrolase</keyword>
<sequence>MSTRQSALAWDASMAIEALAAADSALWVWTPSEDRLRVTGASRPLGLGPLAPECSGAAFAAVAMPQDRALAEALLKPQAEGTEIAVRLRMRDHPTCLWRGVWLEDGLRAAGVVALETTFAGSDRDPLTGLLDRRSFLARVGETLTRAGDYELVVADVDRLRRLNEALGHERVDRVLSALGSRLAAAFSGDDLPARIGEDEFAVLVRKGTGHVPGRLRQALEQPLRVAGFDIYPTVSIGAVTAEGGPDAPDPGELLRRVELAVEQAKSAGRGGAAAYGRALETDSLSRLALESDLRNAFVRGEIEAFYQPIVNLKTGAVAGFEALCRWRHPKRGLVPPDEFLTLTDEMGLMNELGLLMMTQAARQLAEWLKRHPMAGKLFCSVNLSVGEIERPNLVEDVARIIEETGLPRGALKLEVTEGDIMRDTASAAVVLARLKEVGASLALDDFGTGFSSLSYLARLPFDTLKIDRYFVLTMDRDEGSAKIVRSVVNLGRDLSLEVVAEGVENAGLAALLLQDNCHYGQGFGYAPALPAQEAEVYLNESLSDGAAPIRARSA</sequence>
<dbReference type="PANTHER" id="PTHR33121:SF70">
    <property type="entry name" value="SIGNALING PROTEIN YKOW"/>
    <property type="match status" value="1"/>
</dbReference>
<dbReference type="Pfam" id="PF21815">
    <property type="entry name" value="PAS_PdeA"/>
    <property type="match status" value="1"/>
</dbReference>
<comment type="caution">
    <text evidence="3">The sequence shown here is derived from an EMBL/GenBank/DDBJ whole genome shotgun (WGS) entry which is preliminary data.</text>
</comment>
<dbReference type="InterPro" id="IPR035919">
    <property type="entry name" value="EAL_sf"/>
</dbReference>
<dbReference type="SUPFAM" id="SSF141868">
    <property type="entry name" value="EAL domain-like"/>
    <property type="match status" value="1"/>
</dbReference>
<dbReference type="InterPro" id="IPR001633">
    <property type="entry name" value="EAL_dom"/>
</dbReference>
<dbReference type="AlphaFoldDB" id="A0A7W9A531"/>